<name>A0A4W3IFC9_CALMI</name>
<dbReference type="GO" id="GO:0005819">
    <property type="term" value="C:spindle"/>
    <property type="evidence" value="ECO:0007669"/>
    <property type="project" value="TreeGrafter"/>
</dbReference>
<dbReference type="GO" id="GO:0005813">
    <property type="term" value="C:centrosome"/>
    <property type="evidence" value="ECO:0007669"/>
    <property type="project" value="TreeGrafter"/>
</dbReference>
<dbReference type="Pfam" id="PF05439">
    <property type="entry name" value="JTB"/>
    <property type="match status" value="1"/>
</dbReference>
<dbReference type="AlphaFoldDB" id="A0A4W3IFC9"/>
<keyword evidence="1" id="KW-0812">Transmembrane</keyword>
<evidence type="ECO:0000313" key="3">
    <source>
        <dbReference type="Proteomes" id="UP000314986"/>
    </source>
</evidence>
<dbReference type="InterPro" id="IPR008657">
    <property type="entry name" value="JTB"/>
</dbReference>
<protein>
    <submittedName>
        <fullName evidence="2">Uncharacterized protein</fullName>
    </submittedName>
</protein>
<accession>A0A4W3IFC9</accession>
<keyword evidence="1" id="KW-1133">Transmembrane helix</keyword>
<dbReference type="PANTHER" id="PTHR13041">
    <property type="entry name" value="JTB PROTEIN-RELATED"/>
    <property type="match status" value="1"/>
</dbReference>
<reference evidence="3" key="3">
    <citation type="journal article" date="2014" name="Nature">
        <title>Elephant shark genome provides unique insights into gnathostome evolution.</title>
        <authorList>
            <consortium name="International Elephant Shark Genome Sequencing Consortium"/>
            <person name="Venkatesh B."/>
            <person name="Lee A.P."/>
            <person name="Ravi V."/>
            <person name="Maurya A.K."/>
            <person name="Lian M.M."/>
            <person name="Swann J.B."/>
            <person name="Ohta Y."/>
            <person name="Flajnik M.F."/>
            <person name="Sutoh Y."/>
            <person name="Kasahara M."/>
            <person name="Hoon S."/>
            <person name="Gangu V."/>
            <person name="Roy S.W."/>
            <person name="Irimia M."/>
            <person name="Korzh V."/>
            <person name="Kondrychyn I."/>
            <person name="Lim Z.W."/>
            <person name="Tay B.H."/>
            <person name="Tohari S."/>
            <person name="Kong K.W."/>
            <person name="Ho S."/>
            <person name="Lorente-Galdos B."/>
            <person name="Quilez J."/>
            <person name="Marques-Bonet T."/>
            <person name="Raney B.J."/>
            <person name="Ingham P.W."/>
            <person name="Tay A."/>
            <person name="Hillier L.W."/>
            <person name="Minx P."/>
            <person name="Boehm T."/>
            <person name="Wilson R.K."/>
            <person name="Brenner S."/>
            <person name="Warren W.C."/>
        </authorList>
    </citation>
    <scope>NUCLEOTIDE SEQUENCE [LARGE SCALE GENOMIC DNA]</scope>
</reference>
<dbReference type="GO" id="GO:0000281">
    <property type="term" value="P:mitotic cytokinesis"/>
    <property type="evidence" value="ECO:0007669"/>
    <property type="project" value="TreeGrafter"/>
</dbReference>
<keyword evidence="3" id="KW-1185">Reference proteome</keyword>
<reference evidence="2" key="5">
    <citation type="submission" date="2025-09" db="UniProtKB">
        <authorList>
            <consortium name="Ensembl"/>
        </authorList>
    </citation>
    <scope>IDENTIFICATION</scope>
</reference>
<evidence type="ECO:0000313" key="2">
    <source>
        <dbReference type="Ensembl" id="ENSCMIP00000028959.1"/>
    </source>
</evidence>
<proteinExistence type="predicted"/>
<keyword evidence="1" id="KW-0472">Membrane</keyword>
<reference evidence="3" key="1">
    <citation type="journal article" date="2006" name="Science">
        <title>Ancient noncoding elements conserved in the human genome.</title>
        <authorList>
            <person name="Venkatesh B."/>
            <person name="Kirkness E.F."/>
            <person name="Loh Y.H."/>
            <person name="Halpern A.L."/>
            <person name="Lee A.P."/>
            <person name="Johnson J."/>
            <person name="Dandona N."/>
            <person name="Viswanathan L.D."/>
            <person name="Tay A."/>
            <person name="Venter J.C."/>
            <person name="Strausberg R.L."/>
            <person name="Brenner S."/>
        </authorList>
    </citation>
    <scope>NUCLEOTIDE SEQUENCE [LARGE SCALE GENOMIC DNA]</scope>
</reference>
<dbReference type="Ensembl" id="ENSCMIT00000029420.1">
    <property type="protein sequence ID" value="ENSCMIP00000028959.1"/>
    <property type="gene ID" value="ENSCMIG00000012548.1"/>
</dbReference>
<dbReference type="Gene3D" id="3.30.720.220">
    <property type="match status" value="1"/>
</dbReference>
<dbReference type="Proteomes" id="UP000314986">
    <property type="component" value="Unassembled WGS sequence"/>
</dbReference>
<dbReference type="PANTHER" id="PTHR13041:SF3">
    <property type="entry name" value="PROTEIN JTB"/>
    <property type="match status" value="1"/>
</dbReference>
<dbReference type="GO" id="GO:0016020">
    <property type="term" value="C:membrane"/>
    <property type="evidence" value="ECO:0007669"/>
    <property type="project" value="InterPro"/>
</dbReference>
<dbReference type="GO" id="GO:0030496">
    <property type="term" value="C:midbody"/>
    <property type="evidence" value="ECO:0007669"/>
    <property type="project" value="TreeGrafter"/>
</dbReference>
<dbReference type="GO" id="GO:0005737">
    <property type="term" value="C:cytoplasm"/>
    <property type="evidence" value="ECO:0007669"/>
    <property type="project" value="TreeGrafter"/>
</dbReference>
<reference evidence="2" key="4">
    <citation type="submission" date="2025-08" db="UniProtKB">
        <authorList>
            <consortium name="Ensembl"/>
        </authorList>
    </citation>
    <scope>IDENTIFICATION</scope>
</reference>
<organism evidence="2 3">
    <name type="scientific">Callorhinchus milii</name>
    <name type="common">Ghost shark</name>
    <dbReference type="NCBI Taxonomy" id="7868"/>
    <lineage>
        <taxon>Eukaryota</taxon>
        <taxon>Metazoa</taxon>
        <taxon>Chordata</taxon>
        <taxon>Craniata</taxon>
        <taxon>Vertebrata</taxon>
        <taxon>Chondrichthyes</taxon>
        <taxon>Holocephali</taxon>
        <taxon>Chimaeriformes</taxon>
        <taxon>Callorhinchidae</taxon>
        <taxon>Callorhinchus</taxon>
    </lineage>
</organism>
<dbReference type="InParanoid" id="A0A4W3IFC9"/>
<evidence type="ECO:0000256" key="1">
    <source>
        <dbReference type="SAM" id="Phobius"/>
    </source>
</evidence>
<reference evidence="3" key="2">
    <citation type="journal article" date="2007" name="PLoS Biol.">
        <title>Survey sequencing and comparative analysis of the elephant shark (Callorhinchus milii) genome.</title>
        <authorList>
            <person name="Venkatesh B."/>
            <person name="Kirkness E.F."/>
            <person name="Loh Y.H."/>
            <person name="Halpern A.L."/>
            <person name="Lee A.P."/>
            <person name="Johnson J."/>
            <person name="Dandona N."/>
            <person name="Viswanathan L.D."/>
            <person name="Tay A."/>
            <person name="Venter J.C."/>
            <person name="Strausberg R.L."/>
            <person name="Brenner S."/>
        </authorList>
    </citation>
    <scope>NUCLEOTIDE SEQUENCE [LARGE SCALE GENOMIC DNA]</scope>
</reference>
<feature type="transmembrane region" description="Helical" evidence="1">
    <location>
        <begin position="117"/>
        <end position="137"/>
    </location>
</feature>
<sequence>ATKLFFRRDYYPRKTDPLINKQPGSYLLLGKQRLVCGVRTCVSISERPRWGSKKRENVAEVGVCVRIGISIHFLEHVHITQTMHIECTLTGFVEEIKCVSDQRYRSCHSVEMEELKFWKFEGVMFLVGIVFSIIVVFRQRILDRRAEKKVLQQLGVI</sequence>
<dbReference type="GeneTree" id="ENSGT00940000180968"/>